<reference evidence="4" key="1">
    <citation type="submission" date="2025-08" db="UniProtKB">
        <authorList>
            <consortium name="RefSeq"/>
        </authorList>
    </citation>
    <scope>IDENTIFICATION</scope>
    <source>
        <tissue evidence="4">Whole organism</tissue>
    </source>
</reference>
<organism evidence="3 4">
    <name type="scientific">Hyalella azteca</name>
    <name type="common">Amphipod</name>
    <dbReference type="NCBI Taxonomy" id="294128"/>
    <lineage>
        <taxon>Eukaryota</taxon>
        <taxon>Metazoa</taxon>
        <taxon>Ecdysozoa</taxon>
        <taxon>Arthropoda</taxon>
        <taxon>Crustacea</taxon>
        <taxon>Multicrustacea</taxon>
        <taxon>Malacostraca</taxon>
        <taxon>Eumalacostraca</taxon>
        <taxon>Peracarida</taxon>
        <taxon>Amphipoda</taxon>
        <taxon>Senticaudata</taxon>
        <taxon>Talitrida</taxon>
        <taxon>Talitroidea</taxon>
        <taxon>Hyalellidae</taxon>
        <taxon>Hyalella</taxon>
    </lineage>
</organism>
<dbReference type="PANTHER" id="PTHR10612">
    <property type="entry name" value="APOLIPOPROTEIN D"/>
    <property type="match status" value="1"/>
</dbReference>
<gene>
    <name evidence="4" type="primary">LOC108668726</name>
</gene>
<dbReference type="KEGG" id="hazt:108668726"/>
<evidence type="ECO:0000256" key="2">
    <source>
        <dbReference type="SAM" id="SignalP"/>
    </source>
</evidence>
<accession>A0A8B7NCY3</accession>
<dbReference type="InterPro" id="IPR003057">
    <property type="entry name" value="Invtbrt_color"/>
</dbReference>
<dbReference type="AlphaFoldDB" id="A0A8B7NCY3"/>
<dbReference type="PRINTS" id="PR01273">
    <property type="entry name" value="INVTBRTCOLOR"/>
</dbReference>
<sequence>MYLFITLVLLAVILPCQAFLSPPSFLRFGSCSEVPVQGGLNLQKFAGLWYTVEKMPNEYDPAKFCINTQYSYHGDHMESVQRGLYEDRSKQKLMTFLVVPNVTDPVMTVIADGMPNAPLKIIATDYDNYACMYTCLGFVGLKAEFGMVLTRQALPPPSAVQVCRDLFENSTDMNISTMEIIEQGKNCPYWSKLDKQDRDLYESYLTSRSLVSEKTDQDRETAAGALHDTLSNSAARAKLLDLSLALTASLVFLLRHFS</sequence>
<evidence type="ECO:0000256" key="1">
    <source>
        <dbReference type="ARBA" id="ARBA00023157"/>
    </source>
</evidence>
<feature type="signal peptide" evidence="2">
    <location>
        <begin position="1"/>
        <end position="18"/>
    </location>
</feature>
<feature type="chain" id="PRO_5034325307" evidence="2">
    <location>
        <begin position="19"/>
        <end position="258"/>
    </location>
</feature>
<dbReference type="Proteomes" id="UP000694843">
    <property type="component" value="Unplaced"/>
</dbReference>
<dbReference type="InterPro" id="IPR012674">
    <property type="entry name" value="Calycin"/>
</dbReference>
<proteinExistence type="predicted"/>
<keyword evidence="3" id="KW-1185">Reference proteome</keyword>
<protein>
    <submittedName>
        <fullName evidence="4">Crustacyanin-A2 subunit</fullName>
    </submittedName>
</protein>
<dbReference type="RefSeq" id="XP_018011458.1">
    <property type="nucleotide sequence ID" value="XM_018155969.2"/>
</dbReference>
<dbReference type="GO" id="GO:0006629">
    <property type="term" value="P:lipid metabolic process"/>
    <property type="evidence" value="ECO:0007669"/>
    <property type="project" value="TreeGrafter"/>
</dbReference>
<dbReference type="GO" id="GO:0005737">
    <property type="term" value="C:cytoplasm"/>
    <property type="evidence" value="ECO:0007669"/>
    <property type="project" value="TreeGrafter"/>
</dbReference>
<dbReference type="GeneID" id="108668726"/>
<keyword evidence="2" id="KW-0732">Signal</keyword>
<dbReference type="PANTHER" id="PTHR10612:SF15">
    <property type="entry name" value="APOLIPOPROTEIN D"/>
    <property type="match status" value="1"/>
</dbReference>
<dbReference type="PROSITE" id="PS00213">
    <property type="entry name" value="LIPOCALIN"/>
    <property type="match status" value="1"/>
</dbReference>
<dbReference type="Gene3D" id="2.40.128.20">
    <property type="match status" value="1"/>
</dbReference>
<keyword evidence="1" id="KW-1015">Disulfide bond</keyword>
<evidence type="ECO:0000313" key="4">
    <source>
        <dbReference type="RefSeq" id="XP_018011458.1"/>
    </source>
</evidence>
<dbReference type="SUPFAM" id="SSF50814">
    <property type="entry name" value="Lipocalins"/>
    <property type="match status" value="1"/>
</dbReference>
<dbReference type="OrthoDB" id="565904at2759"/>
<name>A0A8B7NCY3_HYAAZ</name>
<evidence type="ECO:0000313" key="3">
    <source>
        <dbReference type="Proteomes" id="UP000694843"/>
    </source>
</evidence>
<dbReference type="GO" id="GO:0031409">
    <property type="term" value="F:pigment binding"/>
    <property type="evidence" value="ECO:0007669"/>
    <property type="project" value="InterPro"/>
</dbReference>
<dbReference type="InterPro" id="IPR022272">
    <property type="entry name" value="Lipocalin_CS"/>
</dbReference>
<dbReference type="GO" id="GO:0000302">
    <property type="term" value="P:response to reactive oxygen species"/>
    <property type="evidence" value="ECO:0007669"/>
    <property type="project" value="TreeGrafter"/>
</dbReference>